<keyword evidence="7" id="KW-1185">Reference proteome</keyword>
<dbReference type="GO" id="GO:0005829">
    <property type="term" value="C:cytosol"/>
    <property type="evidence" value="ECO:0007669"/>
    <property type="project" value="TreeGrafter"/>
</dbReference>
<keyword evidence="3" id="KW-0238">DNA-binding</keyword>
<evidence type="ECO:0000256" key="2">
    <source>
        <dbReference type="ARBA" id="ARBA00023015"/>
    </source>
</evidence>
<dbReference type="PANTHER" id="PTHR30419:SF8">
    <property type="entry name" value="NITROGEN ASSIMILATION TRANSCRIPTIONAL ACTIVATOR-RELATED"/>
    <property type="match status" value="1"/>
</dbReference>
<dbReference type="Pfam" id="PF03466">
    <property type="entry name" value="LysR_substrate"/>
    <property type="match status" value="1"/>
</dbReference>
<dbReference type="Gene3D" id="1.10.10.10">
    <property type="entry name" value="Winged helix-like DNA-binding domain superfamily/Winged helix DNA-binding domain"/>
    <property type="match status" value="1"/>
</dbReference>
<dbReference type="GO" id="GO:0003677">
    <property type="term" value="F:DNA binding"/>
    <property type="evidence" value="ECO:0007669"/>
    <property type="project" value="UniProtKB-KW"/>
</dbReference>
<dbReference type="SUPFAM" id="SSF53850">
    <property type="entry name" value="Periplasmic binding protein-like II"/>
    <property type="match status" value="1"/>
</dbReference>
<dbReference type="Proteomes" id="UP000224974">
    <property type="component" value="Unassembled WGS sequence"/>
</dbReference>
<dbReference type="OrthoDB" id="8713720at2"/>
<feature type="domain" description="HTH lysR-type" evidence="5">
    <location>
        <begin position="11"/>
        <end position="68"/>
    </location>
</feature>
<dbReference type="RefSeq" id="WP_029094196.1">
    <property type="nucleotide sequence ID" value="NZ_PDDX01000001.1"/>
</dbReference>
<evidence type="ECO:0000313" key="7">
    <source>
        <dbReference type="Proteomes" id="UP000224974"/>
    </source>
</evidence>
<name>A0A2C6DQ34_9GAMM</name>
<dbReference type="InterPro" id="IPR050950">
    <property type="entry name" value="HTH-type_LysR_regulators"/>
</dbReference>
<keyword evidence="2" id="KW-0805">Transcription regulation</keyword>
<dbReference type="InterPro" id="IPR036390">
    <property type="entry name" value="WH_DNA-bd_sf"/>
</dbReference>
<evidence type="ECO:0000256" key="3">
    <source>
        <dbReference type="ARBA" id="ARBA00023125"/>
    </source>
</evidence>
<evidence type="ECO:0000259" key="5">
    <source>
        <dbReference type="PROSITE" id="PS50931"/>
    </source>
</evidence>
<comment type="caution">
    <text evidence="6">The sequence shown here is derived from an EMBL/GenBank/DDBJ whole genome shotgun (WGS) entry which is preliminary data.</text>
</comment>
<dbReference type="PRINTS" id="PR00039">
    <property type="entry name" value="HTHLYSR"/>
</dbReference>
<protein>
    <submittedName>
        <fullName evidence="6">LysR family transcriptional regulator</fullName>
    </submittedName>
</protein>
<dbReference type="InterPro" id="IPR005119">
    <property type="entry name" value="LysR_subst-bd"/>
</dbReference>
<keyword evidence="4" id="KW-0804">Transcription</keyword>
<dbReference type="SUPFAM" id="SSF46785">
    <property type="entry name" value="Winged helix' DNA-binding domain"/>
    <property type="match status" value="1"/>
</dbReference>
<dbReference type="InterPro" id="IPR036388">
    <property type="entry name" value="WH-like_DNA-bd_sf"/>
</dbReference>
<sequence>MSEPWRRLPALSLKQIQYFVTLASLRHFTDTANKLAISQPALSSSIRQIEIVLGGKLIHRTAQALTLTELGLAVLPHAERLLNVAHSVFDDVQRIVAEGGDGAVKIGLVPSVSSLIFPSVPELIAERFPTLRIEFHDRTNDGLLKGLEAGELDFGIGAVDSSLPAGLDVFPLLEDEFVVVTRRDDALAESLHLPWRQLTQRHIAIFSKGNISRMVSSMAETHRLSIKAYYHVDFLETLYGLVRSKLAVAILPRLYTTTLCDPELVVLTLQQPQLSRSIALMRATQSSSSTLNDECFKLVLLYLRDVVTK</sequence>
<dbReference type="EMBL" id="PDDX01000001">
    <property type="protein sequence ID" value="PHI30793.1"/>
    <property type="molecule type" value="Genomic_DNA"/>
</dbReference>
<reference evidence="7" key="1">
    <citation type="submission" date="2017-09" db="EMBL/GenBank/DDBJ databases">
        <title>FDA dAtabase for Regulatory Grade micrObial Sequences (FDA-ARGOS): Supporting development and validation of Infectious Disease Dx tests.</title>
        <authorList>
            <person name="Minogue T."/>
            <person name="Wolcott M."/>
            <person name="Wasieloski L."/>
            <person name="Aguilar W."/>
            <person name="Moore D."/>
            <person name="Tallon L."/>
            <person name="Sadzewicz L."/>
            <person name="Ott S."/>
            <person name="Zhao X."/>
            <person name="Nagaraj S."/>
            <person name="Vavikolanu K."/>
            <person name="Aluvathingal J."/>
            <person name="Nadendla S."/>
            <person name="Sichtig H."/>
        </authorList>
    </citation>
    <scope>NUCLEOTIDE SEQUENCE [LARGE SCALE GENOMIC DNA]</scope>
    <source>
        <strain evidence="7">FDAARGOS_387</strain>
    </source>
</reference>
<dbReference type="STRING" id="1111728.GCA_000427805_01076"/>
<dbReference type="Gene3D" id="3.40.190.10">
    <property type="entry name" value="Periplasmic binding protein-like II"/>
    <property type="match status" value="2"/>
</dbReference>
<dbReference type="GO" id="GO:0003700">
    <property type="term" value="F:DNA-binding transcription factor activity"/>
    <property type="evidence" value="ECO:0007669"/>
    <property type="project" value="InterPro"/>
</dbReference>
<evidence type="ECO:0000313" key="6">
    <source>
        <dbReference type="EMBL" id="PHI30793.1"/>
    </source>
</evidence>
<evidence type="ECO:0000256" key="4">
    <source>
        <dbReference type="ARBA" id="ARBA00023163"/>
    </source>
</evidence>
<organism evidence="6 7">
    <name type="scientific">Budvicia aquatica</name>
    <dbReference type="NCBI Taxonomy" id="82979"/>
    <lineage>
        <taxon>Bacteria</taxon>
        <taxon>Pseudomonadati</taxon>
        <taxon>Pseudomonadota</taxon>
        <taxon>Gammaproteobacteria</taxon>
        <taxon>Enterobacterales</taxon>
        <taxon>Budviciaceae</taxon>
        <taxon>Budvicia</taxon>
    </lineage>
</organism>
<accession>A0A2C6DQ34</accession>
<evidence type="ECO:0000256" key="1">
    <source>
        <dbReference type="ARBA" id="ARBA00009437"/>
    </source>
</evidence>
<dbReference type="AlphaFoldDB" id="A0A2C6DQ34"/>
<dbReference type="CDD" id="cd05466">
    <property type="entry name" value="PBP2_LTTR_substrate"/>
    <property type="match status" value="1"/>
</dbReference>
<dbReference type="Pfam" id="PF00126">
    <property type="entry name" value="HTH_1"/>
    <property type="match status" value="1"/>
</dbReference>
<proteinExistence type="inferred from homology"/>
<gene>
    <name evidence="6" type="ORF">CRN84_16335</name>
</gene>
<dbReference type="PROSITE" id="PS50931">
    <property type="entry name" value="HTH_LYSR"/>
    <property type="match status" value="1"/>
</dbReference>
<dbReference type="PANTHER" id="PTHR30419">
    <property type="entry name" value="HTH-TYPE TRANSCRIPTIONAL REGULATOR YBHD"/>
    <property type="match status" value="1"/>
</dbReference>
<dbReference type="InterPro" id="IPR000847">
    <property type="entry name" value="LysR_HTH_N"/>
</dbReference>
<comment type="similarity">
    <text evidence="1">Belongs to the LysR transcriptional regulatory family.</text>
</comment>